<evidence type="ECO:0000313" key="5">
    <source>
        <dbReference type="EMBL" id="SEM33536.1"/>
    </source>
</evidence>
<dbReference type="Pfam" id="PF00984">
    <property type="entry name" value="UDPG_MGDP_dh"/>
    <property type="match status" value="1"/>
</dbReference>
<dbReference type="PIRSF" id="PIRSF000124">
    <property type="entry name" value="UDPglc_GDPman_dh"/>
    <property type="match status" value="1"/>
</dbReference>
<sequence>MRVVVVGQGYVGLPLAVRAAEVGHEVIGYDVDGGRIKRLAAGESYVEDVSSERLRAVLASGAYRASDAARDCGGFDVAVVTVPTPLREGVPDLSYIEESARTLSRYLRPGATVVLESTTYPGTTQDLFGPLLEDGSGLAAGADFHLGYSPERIDPGNTVWGFQQTPKVVSGVDAASREAVASFYGQLVDTVVPVASPKEAELAKLLENTFRHVNIALVNEIAMFARHLDIDVWQAIDAAATKPFGFMRFTPGPGVGGHCLPIDPSYLSWRVQRELGQSFRFVELANDINNHMPEYVTRRLIEAFNAQRRSVNGSRILLLGLAYKKNTGDARESPALRVARLLLDLGAEVHAADPHVVEPPEVDARLARVELTAEELGAADAVVVLTDHDSFDWELVRSHARYVLDCRRRLAGDAAAVDAAAGAEVEVL</sequence>
<name>A0A1H7XIC5_STRJI</name>
<dbReference type="SUPFAM" id="SSF52413">
    <property type="entry name" value="UDP-glucose/GDP-mannose dehydrogenase C-terminal domain"/>
    <property type="match status" value="1"/>
</dbReference>
<dbReference type="OrthoDB" id="5193947at2"/>
<accession>A0A1H7XIC5</accession>
<dbReference type="Proteomes" id="UP000183015">
    <property type="component" value="Unassembled WGS sequence"/>
</dbReference>
<keyword evidence="2" id="KW-0520">NAD</keyword>
<reference evidence="6" key="1">
    <citation type="submission" date="2016-10" db="EMBL/GenBank/DDBJ databases">
        <authorList>
            <person name="Varghese N."/>
        </authorList>
    </citation>
    <scope>NUCLEOTIDE SEQUENCE [LARGE SCALE GENOMIC DNA]</scope>
    <source>
        <strain evidence="6">DSM 45096 / BCRC 16803 / CGMCC 4.1857 / CIP 109030 / JCM 12277 / KCTC 19219 / NBRC 100920 / 33214</strain>
    </source>
</reference>
<dbReference type="InterPro" id="IPR028359">
    <property type="entry name" value="UDP_ManNAc/GlcNAc_DH"/>
</dbReference>
<keyword evidence="6" id="KW-1185">Reference proteome</keyword>
<feature type="domain" description="UDP-glucose/GDP-mannose dehydrogenase C-terminal" evidence="4">
    <location>
        <begin position="317"/>
        <end position="412"/>
    </location>
</feature>
<dbReference type="InterPro" id="IPR008927">
    <property type="entry name" value="6-PGluconate_DH-like_C_sf"/>
</dbReference>
<dbReference type="InterPro" id="IPR017476">
    <property type="entry name" value="UDP-Glc/GDP-Man"/>
</dbReference>
<keyword evidence="1" id="KW-0560">Oxidoreductase</keyword>
<evidence type="ECO:0000256" key="1">
    <source>
        <dbReference type="ARBA" id="ARBA00023002"/>
    </source>
</evidence>
<dbReference type="Pfam" id="PF03721">
    <property type="entry name" value="UDPG_MGDP_dh_N"/>
    <property type="match status" value="1"/>
</dbReference>
<organism evidence="5 6">
    <name type="scientific">Streptacidiphilus jiangxiensis</name>
    <dbReference type="NCBI Taxonomy" id="235985"/>
    <lineage>
        <taxon>Bacteria</taxon>
        <taxon>Bacillati</taxon>
        <taxon>Actinomycetota</taxon>
        <taxon>Actinomycetes</taxon>
        <taxon>Kitasatosporales</taxon>
        <taxon>Streptomycetaceae</taxon>
        <taxon>Streptacidiphilus</taxon>
    </lineage>
</organism>
<dbReference type="InterPro" id="IPR001732">
    <property type="entry name" value="UDP-Glc/GDP-Man_DH_N"/>
</dbReference>
<dbReference type="PIRSF" id="PIRSF500136">
    <property type="entry name" value="UDP_ManNAc_DH"/>
    <property type="match status" value="1"/>
</dbReference>
<dbReference type="Gene3D" id="3.40.50.720">
    <property type="entry name" value="NAD(P)-binding Rossmann-like Domain"/>
    <property type="match status" value="2"/>
</dbReference>
<comment type="similarity">
    <text evidence="3">Belongs to the UDP-glucose/GDP-mannose dehydrogenase family.</text>
</comment>
<dbReference type="NCBIfam" id="TIGR03026">
    <property type="entry name" value="NDP-sugDHase"/>
    <property type="match status" value="1"/>
</dbReference>
<dbReference type="SMART" id="SM00984">
    <property type="entry name" value="UDPG_MGDP_dh_C"/>
    <property type="match status" value="1"/>
</dbReference>
<evidence type="ECO:0000256" key="2">
    <source>
        <dbReference type="ARBA" id="ARBA00023027"/>
    </source>
</evidence>
<dbReference type="InterPro" id="IPR014026">
    <property type="entry name" value="UDP-Glc/GDP-Man_DH_dimer"/>
</dbReference>
<protein>
    <submittedName>
        <fullName evidence="5">UDP-N-acetyl-D-glucosamine dehydrogenase</fullName>
    </submittedName>
</protein>
<dbReference type="eggNOG" id="COG0677">
    <property type="taxonomic scope" value="Bacteria"/>
</dbReference>
<dbReference type="RefSeq" id="WP_042449872.1">
    <property type="nucleotide sequence ID" value="NZ_BBPN01000017.1"/>
</dbReference>
<dbReference type="PANTHER" id="PTHR43491">
    <property type="entry name" value="UDP-N-ACETYL-D-MANNOSAMINE DEHYDROGENASE"/>
    <property type="match status" value="1"/>
</dbReference>
<dbReference type="GO" id="GO:0051287">
    <property type="term" value="F:NAD binding"/>
    <property type="evidence" value="ECO:0007669"/>
    <property type="project" value="InterPro"/>
</dbReference>
<dbReference type="PANTHER" id="PTHR43491:SF1">
    <property type="entry name" value="UDP-N-ACETYL-D-MANNOSAMINE DEHYDROGENASE"/>
    <property type="match status" value="1"/>
</dbReference>
<dbReference type="SUPFAM" id="SSF51735">
    <property type="entry name" value="NAD(P)-binding Rossmann-fold domains"/>
    <property type="match status" value="1"/>
</dbReference>
<proteinExistence type="inferred from homology"/>
<dbReference type="STRING" id="235985.SAMN05414137_12440"/>
<dbReference type="SUPFAM" id="SSF48179">
    <property type="entry name" value="6-phosphogluconate dehydrogenase C-terminal domain-like"/>
    <property type="match status" value="1"/>
</dbReference>
<evidence type="ECO:0000313" key="6">
    <source>
        <dbReference type="Proteomes" id="UP000183015"/>
    </source>
</evidence>
<evidence type="ECO:0000259" key="4">
    <source>
        <dbReference type="SMART" id="SM00984"/>
    </source>
</evidence>
<evidence type="ECO:0000256" key="3">
    <source>
        <dbReference type="PIRNR" id="PIRNR000124"/>
    </source>
</evidence>
<dbReference type="InterPro" id="IPR014027">
    <property type="entry name" value="UDP-Glc/GDP-Man_DH_C"/>
</dbReference>
<dbReference type="Pfam" id="PF03720">
    <property type="entry name" value="UDPG_MGDP_dh_C"/>
    <property type="match status" value="1"/>
</dbReference>
<gene>
    <name evidence="5" type="ORF">SAMN05414137_12440</name>
</gene>
<dbReference type="InterPro" id="IPR036220">
    <property type="entry name" value="UDP-Glc/GDP-Man_DH_C_sf"/>
</dbReference>
<dbReference type="GO" id="GO:0016616">
    <property type="term" value="F:oxidoreductase activity, acting on the CH-OH group of donors, NAD or NADP as acceptor"/>
    <property type="evidence" value="ECO:0007669"/>
    <property type="project" value="InterPro"/>
</dbReference>
<dbReference type="AlphaFoldDB" id="A0A1H7XIC5"/>
<dbReference type="EMBL" id="FOAZ01000024">
    <property type="protein sequence ID" value="SEM33536.1"/>
    <property type="molecule type" value="Genomic_DNA"/>
</dbReference>
<dbReference type="InterPro" id="IPR036291">
    <property type="entry name" value="NAD(P)-bd_dom_sf"/>
</dbReference>
<dbReference type="GO" id="GO:0016628">
    <property type="term" value="F:oxidoreductase activity, acting on the CH-CH group of donors, NAD or NADP as acceptor"/>
    <property type="evidence" value="ECO:0007669"/>
    <property type="project" value="InterPro"/>
</dbReference>
<dbReference type="GO" id="GO:0000271">
    <property type="term" value="P:polysaccharide biosynthetic process"/>
    <property type="evidence" value="ECO:0007669"/>
    <property type="project" value="InterPro"/>
</dbReference>